<dbReference type="Gene3D" id="3.40.50.620">
    <property type="entry name" value="HUPs"/>
    <property type="match status" value="2"/>
</dbReference>
<dbReference type="SUPFAM" id="SSF52402">
    <property type="entry name" value="Adenine nucleotide alpha hydrolases-like"/>
    <property type="match status" value="2"/>
</dbReference>
<protein>
    <submittedName>
        <fullName evidence="3">Universal stress protein</fullName>
    </submittedName>
</protein>
<dbReference type="PANTHER" id="PTHR46268:SF6">
    <property type="entry name" value="UNIVERSAL STRESS PROTEIN UP12"/>
    <property type="match status" value="1"/>
</dbReference>
<organism evidence="3">
    <name type="scientific">Fundidesulfovibrio putealis</name>
    <dbReference type="NCBI Taxonomy" id="270496"/>
    <lineage>
        <taxon>Bacteria</taxon>
        <taxon>Pseudomonadati</taxon>
        <taxon>Thermodesulfobacteriota</taxon>
        <taxon>Desulfovibrionia</taxon>
        <taxon>Desulfovibrionales</taxon>
        <taxon>Desulfovibrionaceae</taxon>
        <taxon>Fundidesulfovibrio</taxon>
    </lineage>
</organism>
<comment type="caution">
    <text evidence="3">The sequence shown here is derived from an EMBL/GenBank/DDBJ whole genome shotgun (WGS) entry which is preliminary data.</text>
</comment>
<gene>
    <name evidence="3" type="ORF">ENR59_03785</name>
</gene>
<name>A0A7C4AGC4_9BACT</name>
<sequence>MSLKRLLACVDDSPASSHALNAALDLAGAHGAALTAVAVVPPYQGDLRLVGVGDIARVLRQPCEQALEHARGEAARRGLPISTACEEGEPGEAIADLADTLRADLVVMGRRNTSTMGRLLLGSVTARTIGFSRTDVLIVPEGATVNLRRLILATDGSLYSQQAAAKALDLARELDSVVEVVSVMDVPNEYLALAPQAATELGAATRGHIEAVLALARQAGVAAKGKLLEGNAPEEILRYAEAGWPGVIVIASHGRTGLRRLLMGGVVEWIVAHSGLPVWITKA</sequence>
<dbReference type="InterPro" id="IPR006016">
    <property type="entry name" value="UspA"/>
</dbReference>
<feature type="domain" description="UspA" evidence="2">
    <location>
        <begin position="148"/>
        <end position="282"/>
    </location>
</feature>
<dbReference type="CDD" id="cd00293">
    <property type="entry name" value="USP-like"/>
    <property type="match status" value="2"/>
</dbReference>
<evidence type="ECO:0000259" key="2">
    <source>
        <dbReference type="Pfam" id="PF00582"/>
    </source>
</evidence>
<accession>A0A7C4AGC4</accession>
<reference evidence="3" key="1">
    <citation type="journal article" date="2020" name="mSystems">
        <title>Genome- and Community-Level Interaction Insights into Carbon Utilization and Element Cycling Functions of Hydrothermarchaeota in Hydrothermal Sediment.</title>
        <authorList>
            <person name="Zhou Z."/>
            <person name="Liu Y."/>
            <person name="Xu W."/>
            <person name="Pan J."/>
            <person name="Luo Z.H."/>
            <person name="Li M."/>
        </authorList>
    </citation>
    <scope>NUCLEOTIDE SEQUENCE [LARGE SCALE GENOMIC DNA]</scope>
    <source>
        <strain evidence="3">SpSt-413</strain>
    </source>
</reference>
<dbReference type="InterPro" id="IPR014729">
    <property type="entry name" value="Rossmann-like_a/b/a_fold"/>
</dbReference>
<feature type="domain" description="UspA" evidence="2">
    <location>
        <begin position="4"/>
        <end position="140"/>
    </location>
</feature>
<dbReference type="PANTHER" id="PTHR46268">
    <property type="entry name" value="STRESS RESPONSE PROTEIN NHAX"/>
    <property type="match status" value="1"/>
</dbReference>
<evidence type="ECO:0000256" key="1">
    <source>
        <dbReference type="ARBA" id="ARBA00008791"/>
    </source>
</evidence>
<dbReference type="PRINTS" id="PR01438">
    <property type="entry name" value="UNVRSLSTRESS"/>
</dbReference>
<dbReference type="InterPro" id="IPR006015">
    <property type="entry name" value="Universal_stress_UspA"/>
</dbReference>
<dbReference type="Pfam" id="PF00582">
    <property type="entry name" value="Usp"/>
    <property type="match status" value="2"/>
</dbReference>
<proteinExistence type="inferred from homology"/>
<comment type="similarity">
    <text evidence="1">Belongs to the universal stress protein A family.</text>
</comment>
<dbReference type="AlphaFoldDB" id="A0A7C4AGC4"/>
<dbReference type="EMBL" id="DSRP01000262">
    <property type="protein sequence ID" value="HGG92054.1"/>
    <property type="molecule type" value="Genomic_DNA"/>
</dbReference>
<evidence type="ECO:0000313" key="3">
    <source>
        <dbReference type="EMBL" id="HGG92054.1"/>
    </source>
</evidence>